<organism evidence="9 10">
    <name type="scientific">Effusibacillus consociatus</name>
    <dbReference type="NCBI Taxonomy" id="1117041"/>
    <lineage>
        <taxon>Bacteria</taxon>
        <taxon>Bacillati</taxon>
        <taxon>Bacillota</taxon>
        <taxon>Bacilli</taxon>
        <taxon>Bacillales</taxon>
        <taxon>Alicyclobacillaceae</taxon>
        <taxon>Effusibacillus</taxon>
    </lineage>
</organism>
<evidence type="ECO:0000256" key="2">
    <source>
        <dbReference type="ARBA" id="ARBA00005745"/>
    </source>
</evidence>
<dbReference type="PRINTS" id="PR00812">
    <property type="entry name" value="BCTERIALGSPF"/>
</dbReference>
<dbReference type="EMBL" id="JBHSHC010000119">
    <property type="protein sequence ID" value="MFC4769113.1"/>
    <property type="molecule type" value="Genomic_DNA"/>
</dbReference>
<feature type="transmembrane region" description="Helical" evidence="7">
    <location>
        <begin position="94"/>
        <end position="116"/>
    </location>
</feature>
<keyword evidence="6 7" id="KW-0472">Membrane</keyword>
<feature type="domain" description="Type II secretion system protein GspF" evidence="8">
    <location>
        <begin position="199"/>
        <end position="320"/>
    </location>
</feature>
<comment type="similarity">
    <text evidence="2">Belongs to the GSP F family.</text>
</comment>
<evidence type="ECO:0000313" key="9">
    <source>
        <dbReference type="EMBL" id="MFC4769113.1"/>
    </source>
</evidence>
<dbReference type="InterPro" id="IPR003004">
    <property type="entry name" value="GspF/PilC"/>
</dbReference>
<gene>
    <name evidence="9" type="ORF">ACFO8Q_17420</name>
</gene>
<evidence type="ECO:0000256" key="5">
    <source>
        <dbReference type="ARBA" id="ARBA00022989"/>
    </source>
</evidence>
<reference evidence="10" key="1">
    <citation type="journal article" date="2019" name="Int. J. Syst. Evol. Microbiol.">
        <title>The Global Catalogue of Microorganisms (GCM) 10K type strain sequencing project: providing services to taxonomists for standard genome sequencing and annotation.</title>
        <authorList>
            <consortium name="The Broad Institute Genomics Platform"/>
            <consortium name="The Broad Institute Genome Sequencing Center for Infectious Disease"/>
            <person name="Wu L."/>
            <person name="Ma J."/>
        </authorList>
    </citation>
    <scope>NUCLEOTIDE SEQUENCE [LARGE SCALE GENOMIC DNA]</scope>
    <source>
        <strain evidence="10">WYCCWR 12678</strain>
    </source>
</reference>
<sequence length="328" mass="36997">MAGLLRSGLTLHTSLTLLYEQASRKDALTLKALLEGVEGGEPLSMLLHRHKFHPMVPAMTLVGEESGNLVHAFNRLGEHFRHQYEWKQKIVNSLVYPAVVAIVTVLVTIFVLYGILPRFETMYLNLGFFLPTETQTLFEFTSKLRILLPWILIFLCFLASVLFFMRRVVRSRFPKAGAMVFAIPGIRKIWRMWISYRLADSIAVMTSSGVPLLQALDTCERTARFSLEQKVIRRIKEQIFLGDTFTKALQAQHWIDPLLVHAVHAAEASGDLAGVCGFASKELEGDLQRMLQRLVQLVEPTIIVGLGVLVGFIVFAVVMPMMQMVQSI</sequence>
<dbReference type="InterPro" id="IPR042094">
    <property type="entry name" value="T2SS_GspF_sf"/>
</dbReference>
<evidence type="ECO:0000256" key="1">
    <source>
        <dbReference type="ARBA" id="ARBA00004651"/>
    </source>
</evidence>
<feature type="domain" description="Type II secretion system protein GspF" evidence="8">
    <location>
        <begin position="1"/>
        <end position="117"/>
    </location>
</feature>
<dbReference type="Pfam" id="PF00482">
    <property type="entry name" value="T2SSF"/>
    <property type="match status" value="2"/>
</dbReference>
<dbReference type="PANTHER" id="PTHR30012:SF0">
    <property type="entry name" value="TYPE II SECRETION SYSTEM PROTEIN F-RELATED"/>
    <property type="match status" value="1"/>
</dbReference>
<dbReference type="PANTHER" id="PTHR30012">
    <property type="entry name" value="GENERAL SECRETION PATHWAY PROTEIN"/>
    <property type="match status" value="1"/>
</dbReference>
<accession>A0ABV9Q5C4</accession>
<evidence type="ECO:0000256" key="4">
    <source>
        <dbReference type="ARBA" id="ARBA00022692"/>
    </source>
</evidence>
<comment type="subcellular location">
    <subcellularLocation>
        <location evidence="1">Cell membrane</location>
        <topology evidence="1">Multi-pass membrane protein</topology>
    </subcellularLocation>
</comment>
<evidence type="ECO:0000256" key="3">
    <source>
        <dbReference type="ARBA" id="ARBA00022475"/>
    </source>
</evidence>
<comment type="caution">
    <text evidence="9">The sequence shown here is derived from an EMBL/GenBank/DDBJ whole genome shotgun (WGS) entry which is preliminary data.</text>
</comment>
<proteinExistence type="inferred from homology"/>
<evidence type="ECO:0000313" key="10">
    <source>
        <dbReference type="Proteomes" id="UP001596002"/>
    </source>
</evidence>
<keyword evidence="4 7" id="KW-0812">Transmembrane</keyword>
<evidence type="ECO:0000256" key="6">
    <source>
        <dbReference type="ARBA" id="ARBA00023136"/>
    </source>
</evidence>
<evidence type="ECO:0000259" key="8">
    <source>
        <dbReference type="Pfam" id="PF00482"/>
    </source>
</evidence>
<keyword evidence="10" id="KW-1185">Reference proteome</keyword>
<dbReference type="InterPro" id="IPR018076">
    <property type="entry name" value="T2SS_GspF_dom"/>
</dbReference>
<keyword evidence="3" id="KW-1003">Cell membrane</keyword>
<name>A0ABV9Q5C4_9BACL</name>
<protein>
    <submittedName>
        <fullName evidence="9">Type II secretion system F family protein</fullName>
    </submittedName>
</protein>
<feature type="transmembrane region" description="Helical" evidence="7">
    <location>
        <begin position="146"/>
        <end position="165"/>
    </location>
</feature>
<feature type="transmembrane region" description="Helical" evidence="7">
    <location>
        <begin position="297"/>
        <end position="322"/>
    </location>
</feature>
<keyword evidence="5 7" id="KW-1133">Transmembrane helix</keyword>
<dbReference type="Gene3D" id="1.20.81.30">
    <property type="entry name" value="Type II secretion system (T2SS), domain F"/>
    <property type="match status" value="2"/>
</dbReference>
<dbReference type="Proteomes" id="UP001596002">
    <property type="component" value="Unassembled WGS sequence"/>
</dbReference>
<evidence type="ECO:0000256" key="7">
    <source>
        <dbReference type="SAM" id="Phobius"/>
    </source>
</evidence>